<feature type="domain" description="Major facilitator superfamily (MFS) profile" evidence="8">
    <location>
        <begin position="21"/>
        <end position="464"/>
    </location>
</feature>
<dbReference type="Gene3D" id="1.20.1250.20">
    <property type="entry name" value="MFS general substrate transporter like domains"/>
    <property type="match status" value="2"/>
</dbReference>
<keyword evidence="4" id="KW-0769">Symport</keyword>
<evidence type="ECO:0000256" key="2">
    <source>
        <dbReference type="ARBA" id="ARBA00022448"/>
    </source>
</evidence>
<dbReference type="GO" id="GO:0006820">
    <property type="term" value="P:monoatomic anion transport"/>
    <property type="evidence" value="ECO:0007669"/>
    <property type="project" value="TreeGrafter"/>
</dbReference>
<dbReference type="InterPro" id="IPR011701">
    <property type="entry name" value="MFS"/>
</dbReference>
<dbReference type="InterPro" id="IPR020846">
    <property type="entry name" value="MFS_dom"/>
</dbReference>
<keyword evidence="2" id="KW-0813">Transport</keyword>
<reference evidence="9" key="1">
    <citation type="submission" date="2021-11" db="EMBL/GenBank/DDBJ databases">
        <authorList>
            <person name="Schell T."/>
        </authorList>
    </citation>
    <scope>NUCLEOTIDE SEQUENCE</scope>
    <source>
        <strain evidence="9">M5</strain>
    </source>
</reference>
<dbReference type="EMBL" id="CAKKLH010000109">
    <property type="protein sequence ID" value="CAH0103324.1"/>
    <property type="molecule type" value="Genomic_DNA"/>
</dbReference>
<dbReference type="FunFam" id="1.20.1250.20:FF:000003">
    <property type="entry name" value="Solute carrier family 17 member 3"/>
    <property type="match status" value="1"/>
</dbReference>
<dbReference type="InterPro" id="IPR050382">
    <property type="entry name" value="MFS_Na/Anion_cotransporter"/>
</dbReference>
<feature type="transmembrane region" description="Helical" evidence="7">
    <location>
        <begin position="440"/>
        <end position="459"/>
    </location>
</feature>
<feature type="transmembrane region" description="Helical" evidence="7">
    <location>
        <begin position="178"/>
        <end position="196"/>
    </location>
</feature>
<dbReference type="Pfam" id="PF07690">
    <property type="entry name" value="MFS_1"/>
    <property type="match status" value="1"/>
</dbReference>
<dbReference type="PANTHER" id="PTHR11662:SF399">
    <property type="entry name" value="FI19708P1-RELATED"/>
    <property type="match status" value="1"/>
</dbReference>
<protein>
    <recommendedName>
        <fullName evidence="8">Major facilitator superfamily (MFS) profile domain-containing protein</fullName>
    </recommendedName>
</protein>
<proteinExistence type="predicted"/>
<dbReference type="SUPFAM" id="SSF103473">
    <property type="entry name" value="MFS general substrate transporter"/>
    <property type="match status" value="1"/>
</dbReference>
<feature type="transmembrane region" description="Helical" evidence="7">
    <location>
        <begin position="372"/>
        <end position="393"/>
    </location>
</feature>
<evidence type="ECO:0000259" key="8">
    <source>
        <dbReference type="PROSITE" id="PS50850"/>
    </source>
</evidence>
<evidence type="ECO:0000256" key="6">
    <source>
        <dbReference type="ARBA" id="ARBA00023136"/>
    </source>
</evidence>
<organism evidence="9 10">
    <name type="scientific">Daphnia galeata</name>
    <dbReference type="NCBI Taxonomy" id="27404"/>
    <lineage>
        <taxon>Eukaryota</taxon>
        <taxon>Metazoa</taxon>
        <taxon>Ecdysozoa</taxon>
        <taxon>Arthropoda</taxon>
        <taxon>Crustacea</taxon>
        <taxon>Branchiopoda</taxon>
        <taxon>Diplostraca</taxon>
        <taxon>Cladocera</taxon>
        <taxon>Anomopoda</taxon>
        <taxon>Daphniidae</taxon>
        <taxon>Daphnia</taxon>
    </lineage>
</organism>
<feature type="transmembrane region" description="Helical" evidence="7">
    <location>
        <begin position="348"/>
        <end position="366"/>
    </location>
</feature>
<feature type="transmembrane region" description="Helical" evidence="7">
    <location>
        <begin position="208"/>
        <end position="229"/>
    </location>
</feature>
<evidence type="ECO:0000256" key="1">
    <source>
        <dbReference type="ARBA" id="ARBA00004141"/>
    </source>
</evidence>
<accession>A0A8J2RR81</accession>
<comment type="caution">
    <text evidence="9">The sequence shown here is derived from an EMBL/GenBank/DDBJ whole genome shotgun (WGS) entry which is preliminary data.</text>
</comment>
<comment type="subcellular location">
    <subcellularLocation>
        <location evidence="1">Membrane</location>
        <topology evidence="1">Multi-pass membrane protein</topology>
    </subcellularLocation>
</comment>
<dbReference type="CDD" id="cd17318">
    <property type="entry name" value="MFS_SLC17"/>
    <property type="match status" value="1"/>
</dbReference>
<feature type="transmembrane region" description="Helical" evidence="7">
    <location>
        <begin position="117"/>
        <end position="137"/>
    </location>
</feature>
<keyword evidence="5 7" id="KW-1133">Transmembrane helix</keyword>
<dbReference type="GO" id="GO:0016020">
    <property type="term" value="C:membrane"/>
    <property type="evidence" value="ECO:0007669"/>
    <property type="project" value="UniProtKB-SubCell"/>
</dbReference>
<evidence type="ECO:0000256" key="4">
    <source>
        <dbReference type="ARBA" id="ARBA00022847"/>
    </source>
</evidence>
<dbReference type="PROSITE" id="PS50850">
    <property type="entry name" value="MFS"/>
    <property type="match status" value="1"/>
</dbReference>
<feature type="transmembrane region" description="Helical" evidence="7">
    <location>
        <begin position="272"/>
        <end position="290"/>
    </location>
</feature>
<dbReference type="GO" id="GO:0015293">
    <property type="term" value="F:symporter activity"/>
    <property type="evidence" value="ECO:0007669"/>
    <property type="project" value="UniProtKB-KW"/>
</dbReference>
<evidence type="ECO:0000256" key="7">
    <source>
        <dbReference type="SAM" id="Phobius"/>
    </source>
</evidence>
<keyword evidence="10" id="KW-1185">Reference proteome</keyword>
<dbReference type="OrthoDB" id="2985014at2759"/>
<evidence type="ECO:0000313" key="9">
    <source>
        <dbReference type="EMBL" id="CAH0103324.1"/>
    </source>
</evidence>
<dbReference type="AlphaFoldDB" id="A0A8J2RR81"/>
<gene>
    <name evidence="9" type="ORF">DGAL_LOCUS5891</name>
</gene>
<feature type="transmembrane region" description="Helical" evidence="7">
    <location>
        <begin position="310"/>
        <end position="327"/>
    </location>
</feature>
<dbReference type="PANTHER" id="PTHR11662">
    <property type="entry name" value="SOLUTE CARRIER FAMILY 17"/>
    <property type="match status" value="1"/>
</dbReference>
<sequence length="500" mass="55177">MPDWQKIQKVGIPTRYAVATVAFVNFIYVYMLRLNVNIVIVAMVNYTAIPHTNITTAEECGHDAAGNNNTEIRPDFTDGEFQWDERLQSLVSGSFFWGYIITQLVGGRLAERIGTKYMFAALQIAVGIVTVCLPALANVGIEFFIMGRVMLGLAQGALVPSMQPLVAKWAPEPERNSFATFIFSGCQMGTILGTLFSGMMADSLGWKAVFYIEGSLSLIVVSAWLFFIYDSPAVHPRISRQEREYIESATVSSKNSRKLPVPWMAIIKSPPCWALLSATLGYNWAFYMLLTELPIYMRNIMHFNLKDNSMLSALPWLLMWIISIVAAKISDLIVKRNWVSINTTRKTFNTIAFCGPALCLTIVSFIGCDRYWTLAMLTLAVGLLGASYSGILINHLDLAPNFAGTLYGLVAGVACISSWVAPLVVATLTEAEQTLARWRIAFLLCAGILTANAIIFILLGSTERQEWDRAVGEDADSIRNVGEAPSSKHQLLKSVTLSSS</sequence>
<evidence type="ECO:0000256" key="5">
    <source>
        <dbReference type="ARBA" id="ARBA00022989"/>
    </source>
</evidence>
<feature type="transmembrane region" description="Helical" evidence="7">
    <location>
        <begin position="405"/>
        <end position="428"/>
    </location>
</feature>
<dbReference type="Proteomes" id="UP000789390">
    <property type="component" value="Unassembled WGS sequence"/>
</dbReference>
<keyword evidence="6 7" id="KW-0472">Membrane</keyword>
<evidence type="ECO:0000256" key="3">
    <source>
        <dbReference type="ARBA" id="ARBA00022692"/>
    </source>
</evidence>
<dbReference type="InterPro" id="IPR036259">
    <property type="entry name" value="MFS_trans_sf"/>
</dbReference>
<name>A0A8J2RR81_9CRUS</name>
<keyword evidence="3 7" id="KW-0812">Transmembrane</keyword>
<evidence type="ECO:0000313" key="10">
    <source>
        <dbReference type="Proteomes" id="UP000789390"/>
    </source>
</evidence>